<dbReference type="PIRSF" id="PIRSF030820">
    <property type="entry name" value="UCP030820"/>
    <property type="match status" value="1"/>
</dbReference>
<dbReference type="Proteomes" id="UP000584642">
    <property type="component" value="Unassembled WGS sequence"/>
</dbReference>
<protein>
    <submittedName>
        <fullName evidence="1">DUF934 domain-containing protein</fullName>
    </submittedName>
</protein>
<sequence length="166" mass="18029">MPLLRETGEAVADAWTILPDDRPVPAGGAVVVSLKRWREERETLAGRDAPLGVLLPSGALASDVAPDLQRLGLIALDFPKFRDGRGFTVARELRERFGYTGEIRATGHVIADQFPLLVRCGVSTVQVPDTAKLDQWQAALGTLTIAYQKAVAGEELPLSLRRFKVA</sequence>
<dbReference type="InterPro" id="IPR008318">
    <property type="entry name" value="UCP030820"/>
</dbReference>
<dbReference type="Pfam" id="PF06073">
    <property type="entry name" value="DUF934"/>
    <property type="match status" value="1"/>
</dbReference>
<name>A0ABX2T643_9PROT</name>
<proteinExistence type="predicted"/>
<dbReference type="EMBL" id="JABFDB010000001">
    <property type="protein sequence ID" value="NYZ18683.1"/>
    <property type="molecule type" value="Genomic_DNA"/>
</dbReference>
<evidence type="ECO:0000313" key="1">
    <source>
        <dbReference type="EMBL" id="NYZ18683.1"/>
    </source>
</evidence>
<comment type="caution">
    <text evidence="1">The sequence shown here is derived from an EMBL/GenBank/DDBJ whole genome shotgun (WGS) entry which is preliminary data.</text>
</comment>
<reference evidence="1 2" key="1">
    <citation type="submission" date="2020-05" db="EMBL/GenBank/DDBJ databases">
        <title>Azospirillum oleiclasticum sp. nov, a nitrogen-fixing and heavy crude oil-emulsifying bacterium isolated from the crude oil of Yumen Oilfield.</title>
        <authorList>
            <person name="Wu D."/>
            <person name="Cai M."/>
            <person name="Zhang X."/>
        </authorList>
    </citation>
    <scope>NUCLEOTIDE SEQUENCE [LARGE SCALE GENOMIC DNA]</scope>
    <source>
        <strain evidence="1 2">ROY-1-1-2</strain>
    </source>
</reference>
<evidence type="ECO:0000313" key="2">
    <source>
        <dbReference type="Proteomes" id="UP000584642"/>
    </source>
</evidence>
<gene>
    <name evidence="1" type="ORF">HND93_03085</name>
</gene>
<accession>A0ABX2T643</accession>
<organism evidence="1 2">
    <name type="scientific">Azospirillum oleiclasticum</name>
    <dbReference type="NCBI Taxonomy" id="2735135"/>
    <lineage>
        <taxon>Bacteria</taxon>
        <taxon>Pseudomonadati</taxon>
        <taxon>Pseudomonadota</taxon>
        <taxon>Alphaproteobacteria</taxon>
        <taxon>Rhodospirillales</taxon>
        <taxon>Azospirillaceae</taxon>
        <taxon>Azospirillum</taxon>
    </lineage>
</organism>
<dbReference type="RefSeq" id="WP_180280405.1">
    <property type="nucleotide sequence ID" value="NZ_JABFDB010000001.1"/>
</dbReference>
<keyword evidence="2" id="KW-1185">Reference proteome</keyword>